<protein>
    <submittedName>
        <fullName evidence="2">Uncharacterized protein</fullName>
    </submittedName>
</protein>
<sequence length="316" mass="34994">MASKRRNMFYQNKKQETTETGSARLDIPEIIILYADKEIALIETGVELIVKFYLRLLSGHAFHEGVNRCIKLADPFNLSMMIKRGNGNESAFRVIFVDLFILRRPTPVGQVGQVSSRVSSHFPDPDTLSHAAESGIPAWNCAEQPGNNAPQIDEIGKDLILSLVAKTLLLEQVTNPRGGFKGRGHDDRALRFRGHFVGVLSFPEWTASEEKDFRRKSVQHVEKAQGPQRQASKAAVSKSRTVSAATAPKPPPIPLRVIGRSESFLKRYEPVDDLTLTAPGEGVAKGSTHRPCSRARSLLNAQTEPNNYPLSNYAQL</sequence>
<gene>
    <name evidence="2" type="ORF">AAG570_006545</name>
</gene>
<dbReference type="Proteomes" id="UP001558652">
    <property type="component" value="Unassembled WGS sequence"/>
</dbReference>
<dbReference type="AlphaFoldDB" id="A0ABD0YUA6"/>
<comment type="caution">
    <text evidence="2">The sequence shown here is derived from an EMBL/GenBank/DDBJ whole genome shotgun (WGS) entry which is preliminary data.</text>
</comment>
<keyword evidence="3" id="KW-1185">Reference proteome</keyword>
<dbReference type="EMBL" id="JBFDAA010000002">
    <property type="protein sequence ID" value="KAL1139563.1"/>
    <property type="molecule type" value="Genomic_DNA"/>
</dbReference>
<organism evidence="2 3">
    <name type="scientific">Ranatra chinensis</name>
    <dbReference type="NCBI Taxonomy" id="642074"/>
    <lineage>
        <taxon>Eukaryota</taxon>
        <taxon>Metazoa</taxon>
        <taxon>Ecdysozoa</taxon>
        <taxon>Arthropoda</taxon>
        <taxon>Hexapoda</taxon>
        <taxon>Insecta</taxon>
        <taxon>Pterygota</taxon>
        <taxon>Neoptera</taxon>
        <taxon>Paraneoptera</taxon>
        <taxon>Hemiptera</taxon>
        <taxon>Heteroptera</taxon>
        <taxon>Panheteroptera</taxon>
        <taxon>Nepomorpha</taxon>
        <taxon>Nepidae</taxon>
        <taxon>Ranatrinae</taxon>
        <taxon>Ranatra</taxon>
    </lineage>
</organism>
<reference evidence="2 3" key="1">
    <citation type="submission" date="2024-07" db="EMBL/GenBank/DDBJ databases">
        <title>Chromosome-level genome assembly of the water stick insect Ranatra chinensis (Heteroptera: Nepidae).</title>
        <authorList>
            <person name="Liu X."/>
        </authorList>
    </citation>
    <scope>NUCLEOTIDE SEQUENCE [LARGE SCALE GENOMIC DNA]</scope>
    <source>
        <strain evidence="2">Cailab_2021Rc</strain>
        <tissue evidence="2">Muscle</tissue>
    </source>
</reference>
<accession>A0ABD0YUA6</accession>
<evidence type="ECO:0000256" key="1">
    <source>
        <dbReference type="SAM" id="MobiDB-lite"/>
    </source>
</evidence>
<evidence type="ECO:0000313" key="3">
    <source>
        <dbReference type="Proteomes" id="UP001558652"/>
    </source>
</evidence>
<feature type="region of interest" description="Disordered" evidence="1">
    <location>
        <begin position="220"/>
        <end position="250"/>
    </location>
</feature>
<name>A0ABD0YUA6_9HEMI</name>
<evidence type="ECO:0000313" key="2">
    <source>
        <dbReference type="EMBL" id="KAL1139563.1"/>
    </source>
</evidence>
<proteinExistence type="predicted"/>